<dbReference type="PROSITE" id="PS51704">
    <property type="entry name" value="GP_PDE"/>
    <property type="match status" value="1"/>
</dbReference>
<dbReference type="InterPro" id="IPR018476">
    <property type="entry name" value="GlyceroP-diester-Pdiesterase_M"/>
</dbReference>
<evidence type="ECO:0000313" key="4">
    <source>
        <dbReference type="Proteomes" id="UP000431304"/>
    </source>
</evidence>
<dbReference type="Pfam" id="PF03009">
    <property type="entry name" value="GDPD"/>
    <property type="match status" value="1"/>
</dbReference>
<keyword evidence="1" id="KW-0472">Membrane</keyword>
<accession>A0A844E199</accession>
<keyword evidence="1" id="KW-0812">Transmembrane</keyword>
<dbReference type="CDD" id="cd08579">
    <property type="entry name" value="GDPD_memb_like"/>
    <property type="match status" value="1"/>
</dbReference>
<feature type="transmembrane region" description="Helical" evidence="1">
    <location>
        <begin position="219"/>
        <end position="248"/>
    </location>
</feature>
<dbReference type="EMBL" id="WKRA01000005">
    <property type="protein sequence ID" value="MSD15394.1"/>
    <property type="molecule type" value="Genomic_DNA"/>
</dbReference>
<gene>
    <name evidence="3" type="ORF">GKE72_04775</name>
</gene>
<evidence type="ECO:0000256" key="1">
    <source>
        <dbReference type="SAM" id="Phobius"/>
    </source>
</evidence>
<reference evidence="3 4" key="1">
    <citation type="journal article" date="2019" name="Nat. Med.">
        <title>A library of human gut bacterial isolates paired with longitudinal multiomics data enables mechanistic microbiome research.</title>
        <authorList>
            <person name="Poyet M."/>
            <person name="Groussin M."/>
            <person name="Gibbons S.M."/>
            <person name="Avila-Pacheco J."/>
            <person name="Jiang X."/>
            <person name="Kearney S.M."/>
            <person name="Perrotta A.R."/>
            <person name="Berdy B."/>
            <person name="Zhao S."/>
            <person name="Lieberman T.D."/>
            <person name="Swanson P.K."/>
            <person name="Smith M."/>
            <person name="Roesemann S."/>
            <person name="Alexander J.E."/>
            <person name="Rich S.A."/>
            <person name="Livny J."/>
            <person name="Vlamakis H."/>
            <person name="Clish C."/>
            <person name="Bullock K."/>
            <person name="Deik A."/>
            <person name="Scott J."/>
            <person name="Pierce K.A."/>
            <person name="Xavier R.J."/>
            <person name="Alm E.J."/>
        </authorList>
    </citation>
    <scope>NUCLEOTIDE SEQUENCE [LARGE SCALE GENOMIC DNA]</scope>
    <source>
        <strain evidence="3 4">BIOML-A3</strain>
    </source>
</reference>
<comment type="caution">
    <text evidence="3">The sequence shown here is derived from an EMBL/GenBank/DDBJ whole genome shotgun (WGS) entry which is preliminary data.</text>
</comment>
<feature type="transmembrane region" description="Helical" evidence="1">
    <location>
        <begin position="336"/>
        <end position="354"/>
    </location>
</feature>
<dbReference type="RefSeq" id="WP_154314374.1">
    <property type="nucleotide sequence ID" value="NZ_WKRA01000005.1"/>
</dbReference>
<feature type="transmembrane region" description="Helical" evidence="1">
    <location>
        <begin position="20"/>
        <end position="40"/>
    </location>
</feature>
<name>A0A844E199_EUBRA</name>
<feature type="transmembrane region" description="Helical" evidence="1">
    <location>
        <begin position="165"/>
        <end position="185"/>
    </location>
</feature>
<dbReference type="InterPro" id="IPR017946">
    <property type="entry name" value="PLC-like_Pdiesterase_TIM-brl"/>
</dbReference>
<evidence type="ECO:0000313" key="3">
    <source>
        <dbReference type="EMBL" id="MSD15394.1"/>
    </source>
</evidence>
<keyword evidence="1" id="KW-1133">Transmembrane helix</keyword>
<proteinExistence type="predicted"/>
<dbReference type="GO" id="GO:0006629">
    <property type="term" value="P:lipid metabolic process"/>
    <property type="evidence" value="ECO:0007669"/>
    <property type="project" value="InterPro"/>
</dbReference>
<dbReference type="Proteomes" id="UP000431304">
    <property type="component" value="Unassembled WGS sequence"/>
</dbReference>
<dbReference type="Pfam" id="PF10110">
    <property type="entry name" value="GPDPase_memb"/>
    <property type="match status" value="1"/>
</dbReference>
<dbReference type="InterPro" id="IPR030395">
    <property type="entry name" value="GP_PDE_dom"/>
</dbReference>
<dbReference type="GO" id="GO:0008081">
    <property type="term" value="F:phosphoric diester hydrolase activity"/>
    <property type="evidence" value="ECO:0007669"/>
    <property type="project" value="InterPro"/>
</dbReference>
<feature type="transmembrane region" description="Helical" evidence="1">
    <location>
        <begin position="75"/>
        <end position="104"/>
    </location>
</feature>
<dbReference type="Gene3D" id="3.20.20.190">
    <property type="entry name" value="Phosphatidylinositol (PI) phosphodiesterase"/>
    <property type="match status" value="1"/>
</dbReference>
<evidence type="ECO:0000259" key="2">
    <source>
        <dbReference type="PROSITE" id="PS51704"/>
    </source>
</evidence>
<feature type="transmembrane region" description="Helical" evidence="1">
    <location>
        <begin position="125"/>
        <end position="153"/>
    </location>
</feature>
<dbReference type="SUPFAM" id="SSF51695">
    <property type="entry name" value="PLC-like phosphodiesterases"/>
    <property type="match status" value="1"/>
</dbReference>
<sequence length="620" mass="71423">MKKIKNVFRYLHYTFGLLKLNIGTLLVFELLYKFASMAVFKPLLTGVMKLALKAQGLSYLSDETIGTFIRSPLTWFFLLLIVLGMAFFTLFDICCIITCIHASFRKQAMPLLALMRKGLKTSLRVIYQRNIVMILYLLIIIPMTHALVISGYITKFTVPQFIVDYIMSHTWLAILYIGFWIYIGLRSFHWIYSLHYFCLENCNFKQARKRSWKLQENHYWTDLIIVLGWSAACIGIYYGVILSGSWLVSRVNQALPTQDLFSSLTLSGISLLMDVCGALFFCFDLPLFFICISLLFYYRKAAAGERIPRVFRDLDNAYRITNTRWVKKIYMYRKRIIALSIVVVIGVNFAYNFADRRGVLHMGLGNPVEVTAHRGYSAAYPENTIPAFKGAIQVGADWAELDVQQTADGEVIVMHDSNLKRTTGLDKEVWQVTWDEIKDLDNGSWFDKKYQTVRIPTLEEVLKVCRGKIHLNIEIKPSGHDKDLEEQVAKLLKKYHMRDTCVVSSLKYDSLRKIKEADDSIETAYITSVSYGNFTDLEYADGYSVESTLLSKSFVNKAQKAGKQIYVWTVNSEERLEKVVGMGIDNVITDDPVMAKELIYEQEHSTFWDRYVKQLLQIGK</sequence>
<organism evidence="3 4">
    <name type="scientific">Eubacterium ramulus</name>
    <dbReference type="NCBI Taxonomy" id="39490"/>
    <lineage>
        <taxon>Bacteria</taxon>
        <taxon>Bacillati</taxon>
        <taxon>Bacillota</taxon>
        <taxon>Clostridia</taxon>
        <taxon>Eubacteriales</taxon>
        <taxon>Eubacteriaceae</taxon>
        <taxon>Eubacterium</taxon>
    </lineage>
</organism>
<dbReference type="PANTHER" id="PTHR46211">
    <property type="entry name" value="GLYCEROPHOSPHORYL DIESTER PHOSPHODIESTERASE"/>
    <property type="match status" value="1"/>
</dbReference>
<dbReference type="AlphaFoldDB" id="A0A844E199"/>
<feature type="domain" description="GP-PDE" evidence="2">
    <location>
        <begin position="368"/>
        <end position="599"/>
    </location>
</feature>
<dbReference type="PANTHER" id="PTHR46211:SF8">
    <property type="entry name" value="PHOSPHODIESTERASE"/>
    <property type="match status" value="1"/>
</dbReference>
<feature type="transmembrane region" description="Helical" evidence="1">
    <location>
        <begin position="268"/>
        <end position="298"/>
    </location>
</feature>
<protein>
    <recommendedName>
        <fullName evidence="2">GP-PDE domain-containing protein</fullName>
    </recommendedName>
</protein>